<dbReference type="PANTHER" id="PTHR11690:SF222">
    <property type="entry name" value="AMILORIDE-SENSITIVE SODIUM CHANNEL SUBUNIT GAMMA"/>
    <property type="match status" value="1"/>
</dbReference>
<evidence type="ECO:0000256" key="3">
    <source>
        <dbReference type="ARBA" id="ARBA00022461"/>
    </source>
</evidence>
<dbReference type="Gene3D" id="1.10.287.770">
    <property type="entry name" value="YojJ-like"/>
    <property type="match status" value="1"/>
</dbReference>
<name>A0A8S3TSZ0_MYTED</name>
<evidence type="ECO:0000256" key="7">
    <source>
        <dbReference type="ARBA" id="ARBA00023065"/>
    </source>
</evidence>
<accession>A0A8S3TSZ0</accession>
<proteinExistence type="inferred from homology"/>
<feature type="transmembrane region" description="Helical" evidence="12">
    <location>
        <begin position="346"/>
        <end position="370"/>
    </location>
</feature>
<comment type="similarity">
    <text evidence="11">Belongs to the amiloride-sensitive sodium channel (TC 1.A.6) family.</text>
</comment>
<comment type="caution">
    <text evidence="13">The sequence shown here is derived from an EMBL/GenBank/DDBJ whole genome shotgun (WGS) entry which is preliminary data.</text>
</comment>
<dbReference type="Pfam" id="PF00858">
    <property type="entry name" value="ASC"/>
    <property type="match status" value="1"/>
</dbReference>
<comment type="subcellular location">
    <subcellularLocation>
        <location evidence="1">Membrane</location>
        <topology evidence="1">Multi-pass membrane protein</topology>
    </subcellularLocation>
</comment>
<dbReference type="Proteomes" id="UP000683360">
    <property type="component" value="Unassembled WGS sequence"/>
</dbReference>
<keyword evidence="2 11" id="KW-0813">Transport</keyword>
<keyword evidence="8 12" id="KW-0472">Membrane</keyword>
<evidence type="ECO:0000256" key="5">
    <source>
        <dbReference type="ARBA" id="ARBA00022989"/>
    </source>
</evidence>
<dbReference type="OrthoDB" id="8065060at2759"/>
<evidence type="ECO:0000256" key="6">
    <source>
        <dbReference type="ARBA" id="ARBA00023053"/>
    </source>
</evidence>
<keyword evidence="10 11" id="KW-0407">Ion channel</keyword>
<dbReference type="Gene3D" id="2.60.470.10">
    <property type="entry name" value="Acid-sensing ion channels like domains"/>
    <property type="match status" value="1"/>
</dbReference>
<dbReference type="GO" id="GO:0015280">
    <property type="term" value="F:ligand-gated sodium channel activity"/>
    <property type="evidence" value="ECO:0007669"/>
    <property type="project" value="TreeGrafter"/>
</dbReference>
<keyword evidence="4 11" id="KW-0812">Transmembrane</keyword>
<evidence type="ECO:0000256" key="9">
    <source>
        <dbReference type="ARBA" id="ARBA00023201"/>
    </source>
</evidence>
<evidence type="ECO:0000256" key="11">
    <source>
        <dbReference type="RuleBase" id="RU000679"/>
    </source>
</evidence>
<evidence type="ECO:0000256" key="12">
    <source>
        <dbReference type="SAM" id="Phobius"/>
    </source>
</evidence>
<evidence type="ECO:0000256" key="1">
    <source>
        <dbReference type="ARBA" id="ARBA00004141"/>
    </source>
</evidence>
<dbReference type="GO" id="GO:0005886">
    <property type="term" value="C:plasma membrane"/>
    <property type="evidence" value="ECO:0007669"/>
    <property type="project" value="TreeGrafter"/>
</dbReference>
<sequence>MFGDDNRTEHYYLGITPKPTEGTPVNWSDPFYFTEGFFNERTIEDLYKESKQLSQFIEFHEFDLKNNYLNYTPVATDLGLCVRFNGGSPVTTSMYGGLYNLHVYIDLLLDDDYYPENYLSSGLKVAVHDQNEAVLMVNNGFLVPPASEASVEITRKQNKYLPSPYKAFENNICEESASNYSASKCRHDCLRDSIMQKCGCFDFMFESPTGKYCSKERYAECVRPAIYITHFMGDSADRYNMYFSFNISWEILQTGAILETGSKCMCPFACQRTTYGTKLSFGKFPSNFMSKSLVKLLNETEEHIKYKNYVSLRIYYKNLQTTITEQKPKYENAGDIFSNVGGQMGLFLGASILTVIELGEFMLFVMWYFLVNLFKRNVVVYNGNEICLSKQEQKN</sequence>
<organism evidence="13 14">
    <name type="scientific">Mytilus edulis</name>
    <name type="common">Blue mussel</name>
    <dbReference type="NCBI Taxonomy" id="6550"/>
    <lineage>
        <taxon>Eukaryota</taxon>
        <taxon>Metazoa</taxon>
        <taxon>Spiralia</taxon>
        <taxon>Lophotrochozoa</taxon>
        <taxon>Mollusca</taxon>
        <taxon>Bivalvia</taxon>
        <taxon>Autobranchia</taxon>
        <taxon>Pteriomorphia</taxon>
        <taxon>Mytilida</taxon>
        <taxon>Mytiloidea</taxon>
        <taxon>Mytilidae</taxon>
        <taxon>Mytilinae</taxon>
        <taxon>Mytilus</taxon>
    </lineage>
</organism>
<dbReference type="AlphaFoldDB" id="A0A8S3TSZ0"/>
<evidence type="ECO:0000256" key="4">
    <source>
        <dbReference type="ARBA" id="ARBA00022692"/>
    </source>
</evidence>
<evidence type="ECO:0000313" key="13">
    <source>
        <dbReference type="EMBL" id="CAG2236951.1"/>
    </source>
</evidence>
<dbReference type="InterPro" id="IPR001873">
    <property type="entry name" value="ENaC"/>
</dbReference>
<dbReference type="EMBL" id="CAJPWZ010002371">
    <property type="protein sequence ID" value="CAG2236951.1"/>
    <property type="molecule type" value="Genomic_DNA"/>
</dbReference>
<keyword evidence="5 12" id="KW-1133">Transmembrane helix</keyword>
<evidence type="ECO:0000313" key="14">
    <source>
        <dbReference type="Proteomes" id="UP000683360"/>
    </source>
</evidence>
<gene>
    <name evidence="13" type="ORF">MEDL_49414</name>
</gene>
<evidence type="ECO:0000256" key="8">
    <source>
        <dbReference type="ARBA" id="ARBA00023136"/>
    </source>
</evidence>
<evidence type="ECO:0000256" key="2">
    <source>
        <dbReference type="ARBA" id="ARBA00022448"/>
    </source>
</evidence>
<evidence type="ECO:0000256" key="10">
    <source>
        <dbReference type="ARBA" id="ARBA00023303"/>
    </source>
</evidence>
<keyword evidence="9 11" id="KW-0739">Sodium transport</keyword>
<dbReference type="PRINTS" id="PR01078">
    <property type="entry name" value="AMINACHANNEL"/>
</dbReference>
<keyword evidence="7 11" id="KW-0406">Ion transport</keyword>
<keyword evidence="6" id="KW-0915">Sodium</keyword>
<dbReference type="PANTHER" id="PTHR11690">
    <property type="entry name" value="AMILORIDE-SENSITIVE SODIUM CHANNEL-RELATED"/>
    <property type="match status" value="1"/>
</dbReference>
<protein>
    <submittedName>
        <fullName evidence="13">Uncharacterized protein</fullName>
    </submittedName>
</protein>
<keyword evidence="14" id="KW-1185">Reference proteome</keyword>
<reference evidence="13" key="1">
    <citation type="submission" date="2021-03" db="EMBL/GenBank/DDBJ databases">
        <authorList>
            <person name="Bekaert M."/>
        </authorList>
    </citation>
    <scope>NUCLEOTIDE SEQUENCE</scope>
</reference>
<keyword evidence="3 11" id="KW-0894">Sodium channel</keyword>